<keyword evidence="1" id="KW-0812">Transmembrane</keyword>
<proteinExistence type="predicted"/>
<feature type="transmembrane region" description="Helical" evidence="1">
    <location>
        <begin position="6"/>
        <end position="25"/>
    </location>
</feature>
<sequence length="55" mass="6253">MSPEEFFMYLTIGLIVLVPVGARLYRRITLAKTQAMLQEQFGQPSQPPDQSTPKE</sequence>
<dbReference type="RefSeq" id="WP_181416546.1">
    <property type="nucleotide sequence ID" value="NZ_OUNR01000001.1"/>
</dbReference>
<accession>A0A330KZX7</accession>
<protein>
    <submittedName>
        <fullName evidence="2">Uncharacterized protein</fullName>
    </submittedName>
</protein>
<name>A0A330KZX7_9BACT</name>
<organism evidence="2 3">
    <name type="scientific">Nitrospira lenta</name>
    <dbReference type="NCBI Taxonomy" id="1436998"/>
    <lineage>
        <taxon>Bacteria</taxon>
        <taxon>Pseudomonadati</taxon>
        <taxon>Nitrospirota</taxon>
        <taxon>Nitrospiria</taxon>
        <taxon>Nitrospirales</taxon>
        <taxon>Nitrospiraceae</taxon>
        <taxon>Nitrospira</taxon>
    </lineage>
</organism>
<dbReference type="InParanoid" id="A0A330KZX7"/>
<evidence type="ECO:0000313" key="2">
    <source>
        <dbReference type="EMBL" id="SPP63030.1"/>
    </source>
</evidence>
<keyword evidence="1" id="KW-1133">Transmembrane helix</keyword>
<reference evidence="3" key="1">
    <citation type="submission" date="2018-04" db="EMBL/GenBank/DDBJ databases">
        <authorList>
            <person name="Lucker S."/>
            <person name="Sakoula D."/>
        </authorList>
    </citation>
    <scope>NUCLEOTIDE SEQUENCE [LARGE SCALE GENOMIC DNA]</scope>
</reference>
<dbReference type="Proteomes" id="UP000248168">
    <property type="component" value="Unassembled WGS sequence"/>
</dbReference>
<dbReference type="EMBL" id="OUNR01000001">
    <property type="protein sequence ID" value="SPP63030.1"/>
    <property type="molecule type" value="Genomic_DNA"/>
</dbReference>
<evidence type="ECO:0000313" key="3">
    <source>
        <dbReference type="Proteomes" id="UP000248168"/>
    </source>
</evidence>
<dbReference type="AlphaFoldDB" id="A0A330KZX7"/>
<keyword evidence="3" id="KW-1185">Reference proteome</keyword>
<evidence type="ECO:0000256" key="1">
    <source>
        <dbReference type="SAM" id="Phobius"/>
    </source>
</evidence>
<gene>
    <name evidence="2" type="ORF">NITLEN_10116</name>
</gene>
<keyword evidence="1" id="KW-0472">Membrane</keyword>